<dbReference type="RefSeq" id="WP_334487154.1">
    <property type="nucleotide sequence ID" value="NZ_JAZHRV010000001.1"/>
</dbReference>
<dbReference type="EMBL" id="JAZHRV010000001">
    <property type="protein sequence ID" value="MEH2559243.1"/>
    <property type="molecule type" value="Genomic_DNA"/>
</dbReference>
<organism evidence="1 2">
    <name type="scientific">Bradyrhizobium algeriense</name>
    <dbReference type="NCBI Taxonomy" id="634784"/>
    <lineage>
        <taxon>Bacteria</taxon>
        <taxon>Pseudomonadati</taxon>
        <taxon>Pseudomonadota</taxon>
        <taxon>Alphaproteobacteria</taxon>
        <taxon>Hyphomicrobiales</taxon>
        <taxon>Nitrobacteraceae</taxon>
        <taxon>Bradyrhizobium</taxon>
    </lineage>
</organism>
<reference evidence="1 2" key="1">
    <citation type="submission" date="2024-02" db="EMBL/GenBank/DDBJ databases">
        <title>Adaptive strategies in a cosmopolitan and abundant soil bacterium.</title>
        <authorList>
            <person name="Carini P."/>
        </authorList>
    </citation>
    <scope>NUCLEOTIDE SEQUENCE [LARGE SCALE GENOMIC DNA]</scope>
    <source>
        <strain evidence="1 2">AZCC 1608</strain>
    </source>
</reference>
<evidence type="ECO:0000313" key="2">
    <source>
        <dbReference type="Proteomes" id="UP001364224"/>
    </source>
</evidence>
<dbReference type="Pfam" id="PF07394">
    <property type="entry name" value="DUF1501"/>
    <property type="match status" value="1"/>
</dbReference>
<proteinExistence type="predicted"/>
<accession>A0ABU8BL09</accession>
<comment type="caution">
    <text evidence="1">The sequence shown here is derived from an EMBL/GenBank/DDBJ whole genome shotgun (WGS) entry which is preliminary data.</text>
</comment>
<gene>
    <name evidence="1" type="ORF">V1286_006772</name>
</gene>
<dbReference type="InterPro" id="IPR010869">
    <property type="entry name" value="DUF1501"/>
</dbReference>
<sequence length="424" mass="44714">MTFRHHLPSHLPSHLPTRREALVGAGSLFAWSQMPRLARAEGRDPRMLVIVLRGALDGLGAVAPVGDPDWIGLRGDRALVLDGKPPALPLDSFFALNPAMPNLHRLYQAQQATIVHATATPYRERSHFDGQDVLESGIARPGAVDTGWLNRALAELASDGRVDPRGSRVLGVGSVTPLVVRGRAPVLSWVPQKLLPANEDTQARLLDLYKHTDPKLAVALEARMRLSALGATGLSDAAMADGAALSAPGIAGVRAYFAEAAGTAARFLAKPDGPRVGAVGFIGWDTHINEGAASGQLANLLGALDGALAAIEKNMGDDWRETVVAVITEFGRTARINGTNGTDHGTGTVAFLAGGALRGGRVVADWPGLKQAQLHEERDLKPTTDLRAVLKGLLRDHLRVDERALASTVFPDSIGVVPVAGLVG</sequence>
<dbReference type="PANTHER" id="PTHR43737:SF1">
    <property type="entry name" value="DUF1501 DOMAIN-CONTAINING PROTEIN"/>
    <property type="match status" value="1"/>
</dbReference>
<dbReference type="Proteomes" id="UP001364224">
    <property type="component" value="Unassembled WGS sequence"/>
</dbReference>
<name>A0ABU8BL09_9BRAD</name>
<keyword evidence="2" id="KW-1185">Reference proteome</keyword>
<protein>
    <submittedName>
        <fullName evidence="1">Uncharacterized protein (DUF1501 family)</fullName>
    </submittedName>
</protein>
<evidence type="ECO:0000313" key="1">
    <source>
        <dbReference type="EMBL" id="MEH2559243.1"/>
    </source>
</evidence>
<dbReference type="PANTHER" id="PTHR43737">
    <property type="entry name" value="BLL7424 PROTEIN"/>
    <property type="match status" value="1"/>
</dbReference>